<keyword evidence="1" id="KW-0812">Transmembrane</keyword>
<keyword evidence="1" id="KW-1133">Transmembrane helix</keyword>
<dbReference type="Proteomes" id="UP000886814">
    <property type="component" value="Unassembled WGS sequence"/>
</dbReference>
<dbReference type="EMBL" id="DXIQ01000032">
    <property type="protein sequence ID" value="HIV38454.1"/>
    <property type="molecule type" value="Genomic_DNA"/>
</dbReference>
<protein>
    <submittedName>
        <fullName evidence="3">Glycosyltransferase family 4 protein</fullName>
    </submittedName>
</protein>
<feature type="transmembrane region" description="Helical" evidence="1">
    <location>
        <begin position="464"/>
        <end position="482"/>
    </location>
</feature>
<dbReference type="Pfam" id="PF00534">
    <property type="entry name" value="Glycos_transf_1"/>
    <property type="match status" value="1"/>
</dbReference>
<dbReference type="GO" id="GO:0016757">
    <property type="term" value="F:glycosyltransferase activity"/>
    <property type="evidence" value="ECO:0007669"/>
    <property type="project" value="InterPro"/>
</dbReference>
<reference evidence="3" key="1">
    <citation type="journal article" date="2021" name="PeerJ">
        <title>Extensive microbial diversity within the chicken gut microbiome revealed by metagenomics and culture.</title>
        <authorList>
            <person name="Gilroy R."/>
            <person name="Ravi A."/>
            <person name="Getino M."/>
            <person name="Pursley I."/>
            <person name="Horton D.L."/>
            <person name="Alikhan N.F."/>
            <person name="Baker D."/>
            <person name="Gharbi K."/>
            <person name="Hall N."/>
            <person name="Watson M."/>
            <person name="Adriaenssens E.M."/>
            <person name="Foster-Nyarko E."/>
            <person name="Jarju S."/>
            <person name="Secka A."/>
            <person name="Antonio M."/>
            <person name="Oren A."/>
            <person name="Chaudhuri R.R."/>
            <person name="La Ragione R."/>
            <person name="Hildebrand F."/>
            <person name="Pallen M.J."/>
        </authorList>
    </citation>
    <scope>NUCLEOTIDE SEQUENCE</scope>
    <source>
        <strain evidence="3">CHK195-9823</strain>
    </source>
</reference>
<comment type="caution">
    <text evidence="3">The sequence shown here is derived from an EMBL/GenBank/DDBJ whole genome shotgun (WGS) entry which is preliminary data.</text>
</comment>
<evidence type="ECO:0000313" key="4">
    <source>
        <dbReference type="Proteomes" id="UP000886814"/>
    </source>
</evidence>
<dbReference type="InterPro" id="IPR001296">
    <property type="entry name" value="Glyco_trans_1"/>
</dbReference>
<organism evidence="3 4">
    <name type="scientific">Candidatus Blautia stercorigallinarum</name>
    <dbReference type="NCBI Taxonomy" id="2838501"/>
    <lineage>
        <taxon>Bacteria</taxon>
        <taxon>Bacillati</taxon>
        <taxon>Bacillota</taxon>
        <taxon>Clostridia</taxon>
        <taxon>Lachnospirales</taxon>
        <taxon>Lachnospiraceae</taxon>
        <taxon>Blautia</taxon>
    </lineage>
</organism>
<accession>A0A9D1PDA8</accession>
<evidence type="ECO:0000259" key="2">
    <source>
        <dbReference type="Pfam" id="PF00534"/>
    </source>
</evidence>
<dbReference type="Gene3D" id="3.40.50.2000">
    <property type="entry name" value="Glycogen Phosphorylase B"/>
    <property type="match status" value="1"/>
</dbReference>
<evidence type="ECO:0000313" key="3">
    <source>
        <dbReference type="EMBL" id="HIV38454.1"/>
    </source>
</evidence>
<evidence type="ECO:0000256" key="1">
    <source>
        <dbReference type="SAM" id="Phobius"/>
    </source>
</evidence>
<feature type="domain" description="Glycosyl transferase family 1" evidence="2">
    <location>
        <begin position="270"/>
        <end position="406"/>
    </location>
</feature>
<reference evidence="3" key="2">
    <citation type="submission" date="2021-04" db="EMBL/GenBank/DDBJ databases">
        <authorList>
            <person name="Gilroy R."/>
        </authorList>
    </citation>
    <scope>NUCLEOTIDE SEQUENCE</scope>
    <source>
        <strain evidence="3">CHK195-9823</strain>
    </source>
</reference>
<dbReference type="AlphaFoldDB" id="A0A9D1PDA8"/>
<keyword evidence="1" id="KW-0472">Membrane</keyword>
<dbReference type="SUPFAM" id="SSF53756">
    <property type="entry name" value="UDP-Glycosyltransferase/glycogen phosphorylase"/>
    <property type="match status" value="1"/>
</dbReference>
<gene>
    <name evidence="3" type="ORF">H9747_05560</name>
</gene>
<sequence>MYSVRDIKNYTDKYHKIAKRALKEEKLNAALDALYHCGALQHTVNINLKDDISENLILKLSYKFNQIKYQESSIYCLFYDSIAISNVALSMQYLKALISLEKKFIYLINVNTWKENASKDLVDLAKQCGNCEVIIVDSTKSMVEKIEIIRKIILKERPGKVLLHMGNSDPVGCVAFSNISGCTKYLINHGDEQFWLGATVLDYSIEFRGMGKDASVKYRGLRDEQCLVLPYYPVLKSEKFKGFDFQLPVGAVRIFSGGRFTKVYAENGKFMKVVTAILNRHPQAFFIFAGAGDAEPMKAYVKKKGLENRWKVIAYRNDLLEVLRHMDIYLGTYPQTGGLMAQYAVAAGLPIVEMDTKNGGLTEDLLPKFNGGYRITYESWKDYNEQVDKLIDDFDYRSNVSEKIKNSNISEHEFCMGLQNLLTSNTSQYPIIHREINLEIRTKRLLEAENRYMHRIPGIMCNMYMARYYPLTVVLNFIRYIYFRKGKS</sequence>
<proteinExistence type="predicted"/>
<name>A0A9D1PDA8_9FIRM</name>